<sequence>MNGRSSAVRRARIRVTRAALVALIAVGGLLALPGTASAKGTVVPLLDCVVLNRDGSWTAVFGYENTSPSTVTIPTGARNKVTPVPYGTPQPTTFRPGTHHGAFTVPVTRGAGPMWHLDGTNLAARRGTATACPPATELPEEGNGTGPAIGLAAAGVVGAVLVHRANRRARALATAAQDGA</sequence>
<protein>
    <submittedName>
        <fullName evidence="1">Uncharacterized protein</fullName>
    </submittedName>
</protein>
<evidence type="ECO:0000313" key="1">
    <source>
        <dbReference type="EMBL" id="SHN83066.1"/>
    </source>
</evidence>
<proteinExistence type="predicted"/>
<reference evidence="1 2" key="1">
    <citation type="submission" date="2016-12" db="EMBL/GenBank/DDBJ databases">
        <authorList>
            <person name="Song W.-J."/>
            <person name="Kurnit D.M."/>
        </authorList>
    </citation>
    <scope>NUCLEOTIDE SEQUENCE [LARGE SCALE GENOMIC DNA]</scope>
    <source>
        <strain evidence="1 2">DSM 43162</strain>
    </source>
</reference>
<dbReference type="RefSeq" id="WP_141243054.1">
    <property type="nucleotide sequence ID" value="NZ_FRDM01000020.1"/>
</dbReference>
<name>A0A1M7UJH1_9ACTN</name>
<dbReference type="EMBL" id="FRDM01000020">
    <property type="protein sequence ID" value="SHN83066.1"/>
    <property type="molecule type" value="Genomic_DNA"/>
</dbReference>
<accession>A0A1M7UJH1</accession>
<dbReference type="AlphaFoldDB" id="A0A1M7UJH1"/>
<dbReference type="Proteomes" id="UP000184428">
    <property type="component" value="Unassembled WGS sequence"/>
</dbReference>
<organism evidence="1 2">
    <name type="scientific">Geodermatophilus obscurus</name>
    <dbReference type="NCBI Taxonomy" id="1861"/>
    <lineage>
        <taxon>Bacteria</taxon>
        <taxon>Bacillati</taxon>
        <taxon>Actinomycetota</taxon>
        <taxon>Actinomycetes</taxon>
        <taxon>Geodermatophilales</taxon>
        <taxon>Geodermatophilaceae</taxon>
        <taxon>Geodermatophilus</taxon>
    </lineage>
</organism>
<evidence type="ECO:0000313" key="2">
    <source>
        <dbReference type="Proteomes" id="UP000184428"/>
    </source>
</evidence>
<dbReference type="OrthoDB" id="5196445at2"/>
<gene>
    <name evidence="1" type="ORF">SAMN05660350_03365</name>
</gene>